<accession>A0A3B0Y3N5</accession>
<dbReference type="PRINTS" id="PR00834">
    <property type="entry name" value="PROTEASES2C"/>
</dbReference>
<sequence length="476" mass="52562">MILIKYCRVFIVLIGMMFIHSVGYSIDKKIYHSVKSAVLLVGVCTKQVDIDLLPATTKQALLSKFGATKFKKAMAKLKHAKKLAPYCSKFSSGKNTFFYRLRSTGSSFLINKQGYLITNFHVVGNYSNIVVFDANRSMANAKIAKVVWRNKENDLAILKIDNISDERKPITLANPALINSLVNSDVWSLGYPGVSNTSAVQLLSFQAKSDKGVIRAKPEERYLMTNHSVSTSTIEHSAYINSGNSGGPLVDYCGKVLGVNQSVPSVTRGRGIGWSVHIKHVIAGLQLNGIDYTVSSKSCPYYIAGVSSTLSKLFDYIIFATLLMLIIMVVWLYKKRNLKPAGLTQFMRREMSRYFKTNSKSVKGSEKEANQTLVGVLKGFGTLEGVDLEMRGDDEIVIGRDSAGLTTPIDSIGRKHACLYWQAHLGVIWIEDLKSTNGTFLENGEEVSPGEKAFLKVGAGFYLSEPENGFKIVDKL</sequence>
<feature type="transmembrane region" description="Helical" evidence="4">
    <location>
        <begin position="313"/>
        <end position="333"/>
    </location>
</feature>
<dbReference type="InterPro" id="IPR008984">
    <property type="entry name" value="SMAD_FHA_dom_sf"/>
</dbReference>
<gene>
    <name evidence="6" type="ORF">MNBD_GAMMA12-2784</name>
</gene>
<comment type="similarity">
    <text evidence="1">Belongs to the peptidase S1C family.</text>
</comment>
<evidence type="ECO:0000313" key="6">
    <source>
        <dbReference type="EMBL" id="VAW75325.1"/>
    </source>
</evidence>
<dbReference type="GO" id="GO:0006508">
    <property type="term" value="P:proteolysis"/>
    <property type="evidence" value="ECO:0007669"/>
    <property type="project" value="UniProtKB-KW"/>
</dbReference>
<dbReference type="SUPFAM" id="SSF49879">
    <property type="entry name" value="SMAD/FHA domain"/>
    <property type="match status" value="1"/>
</dbReference>
<dbReference type="AlphaFoldDB" id="A0A3B0Y3N5"/>
<dbReference type="InterPro" id="IPR043504">
    <property type="entry name" value="Peptidase_S1_PA_chymotrypsin"/>
</dbReference>
<keyword evidence="4" id="KW-0472">Membrane</keyword>
<dbReference type="GO" id="GO:0004252">
    <property type="term" value="F:serine-type endopeptidase activity"/>
    <property type="evidence" value="ECO:0007669"/>
    <property type="project" value="InterPro"/>
</dbReference>
<dbReference type="InterPro" id="IPR000253">
    <property type="entry name" value="FHA_dom"/>
</dbReference>
<evidence type="ECO:0000256" key="2">
    <source>
        <dbReference type="ARBA" id="ARBA00022670"/>
    </source>
</evidence>
<dbReference type="Gene3D" id="2.40.10.10">
    <property type="entry name" value="Trypsin-like serine proteases"/>
    <property type="match status" value="2"/>
</dbReference>
<dbReference type="CDD" id="cd00060">
    <property type="entry name" value="FHA"/>
    <property type="match status" value="1"/>
</dbReference>
<reference evidence="6" key="1">
    <citation type="submission" date="2018-06" db="EMBL/GenBank/DDBJ databases">
        <authorList>
            <person name="Zhirakovskaya E."/>
        </authorList>
    </citation>
    <scope>NUCLEOTIDE SEQUENCE</scope>
</reference>
<dbReference type="SUPFAM" id="SSF50494">
    <property type="entry name" value="Trypsin-like serine proteases"/>
    <property type="match status" value="1"/>
</dbReference>
<name>A0A3B0Y3N5_9ZZZZ</name>
<feature type="domain" description="FHA" evidence="5">
    <location>
        <begin position="396"/>
        <end position="446"/>
    </location>
</feature>
<evidence type="ECO:0000256" key="3">
    <source>
        <dbReference type="ARBA" id="ARBA00022801"/>
    </source>
</evidence>
<keyword evidence="4" id="KW-0812">Transmembrane</keyword>
<evidence type="ECO:0000256" key="4">
    <source>
        <dbReference type="SAM" id="Phobius"/>
    </source>
</evidence>
<dbReference type="InterPro" id="IPR009003">
    <property type="entry name" value="Peptidase_S1_PA"/>
</dbReference>
<feature type="transmembrane region" description="Helical" evidence="4">
    <location>
        <begin position="7"/>
        <end position="26"/>
    </location>
</feature>
<keyword evidence="4" id="KW-1133">Transmembrane helix</keyword>
<organism evidence="6">
    <name type="scientific">hydrothermal vent metagenome</name>
    <dbReference type="NCBI Taxonomy" id="652676"/>
    <lineage>
        <taxon>unclassified sequences</taxon>
        <taxon>metagenomes</taxon>
        <taxon>ecological metagenomes</taxon>
    </lineage>
</organism>
<proteinExistence type="inferred from homology"/>
<evidence type="ECO:0000259" key="5">
    <source>
        <dbReference type="PROSITE" id="PS50006"/>
    </source>
</evidence>
<dbReference type="Pfam" id="PF00498">
    <property type="entry name" value="FHA"/>
    <property type="match status" value="1"/>
</dbReference>
<dbReference type="PANTHER" id="PTHR43343:SF3">
    <property type="entry name" value="PROTEASE DO-LIKE 8, CHLOROPLASTIC"/>
    <property type="match status" value="1"/>
</dbReference>
<dbReference type="Pfam" id="PF13365">
    <property type="entry name" value="Trypsin_2"/>
    <property type="match status" value="1"/>
</dbReference>
<keyword evidence="2" id="KW-0645">Protease</keyword>
<dbReference type="PROSITE" id="PS50006">
    <property type="entry name" value="FHA_DOMAIN"/>
    <property type="match status" value="1"/>
</dbReference>
<protein>
    <recommendedName>
        <fullName evidence="5">FHA domain-containing protein</fullName>
    </recommendedName>
</protein>
<keyword evidence="3" id="KW-0378">Hydrolase</keyword>
<dbReference type="Gene3D" id="2.60.200.20">
    <property type="match status" value="1"/>
</dbReference>
<dbReference type="InterPro" id="IPR001940">
    <property type="entry name" value="Peptidase_S1C"/>
</dbReference>
<dbReference type="EMBL" id="UOFL01000079">
    <property type="protein sequence ID" value="VAW75325.1"/>
    <property type="molecule type" value="Genomic_DNA"/>
</dbReference>
<evidence type="ECO:0000256" key="1">
    <source>
        <dbReference type="ARBA" id="ARBA00010541"/>
    </source>
</evidence>
<dbReference type="PANTHER" id="PTHR43343">
    <property type="entry name" value="PEPTIDASE S12"/>
    <property type="match status" value="1"/>
</dbReference>
<dbReference type="InterPro" id="IPR051201">
    <property type="entry name" value="Chloro_Bact_Ser_Proteases"/>
</dbReference>